<dbReference type="AlphaFoldDB" id="A0A1M7SNU9"/>
<sequence>MAIAALHQRPVACVNPETRLGAMIDYLRAVVLAPDEGCERCHAIFVDTQRCYLGDAACGMGNRGGLSLRMRAIFADALRLDAHGLILAHNHPSGHCRPSGCDIGATRRLADMARALDIELVDHLIITHEAVYSMRAGGLL</sequence>
<evidence type="ECO:0000256" key="4">
    <source>
        <dbReference type="ARBA" id="ARBA00022833"/>
    </source>
</evidence>
<keyword evidence="1" id="KW-0645">Protease</keyword>
<evidence type="ECO:0000256" key="2">
    <source>
        <dbReference type="ARBA" id="ARBA00022723"/>
    </source>
</evidence>
<dbReference type="STRING" id="198312.SAMN02745193_02096"/>
<dbReference type="Pfam" id="PF04002">
    <property type="entry name" value="RadC"/>
    <property type="match status" value="1"/>
</dbReference>
<dbReference type="PANTHER" id="PTHR30471:SF3">
    <property type="entry name" value="UPF0758 PROTEIN YEES-RELATED"/>
    <property type="match status" value="1"/>
</dbReference>
<dbReference type="EMBL" id="FRDF01000011">
    <property type="protein sequence ID" value="SHN60115.1"/>
    <property type="molecule type" value="Genomic_DNA"/>
</dbReference>
<dbReference type="InterPro" id="IPR025657">
    <property type="entry name" value="RadC_JAB"/>
</dbReference>
<dbReference type="GO" id="GO:0008237">
    <property type="term" value="F:metallopeptidase activity"/>
    <property type="evidence" value="ECO:0007669"/>
    <property type="project" value="UniProtKB-KW"/>
</dbReference>
<reference evidence="8" key="1">
    <citation type="submission" date="2016-12" db="EMBL/GenBank/DDBJ databases">
        <authorList>
            <person name="Varghese N."/>
            <person name="Submissions S."/>
        </authorList>
    </citation>
    <scope>NUCLEOTIDE SEQUENCE [LARGE SCALE GENOMIC DNA]</scope>
    <source>
        <strain evidence="8">DSM 11032</strain>
    </source>
</reference>
<dbReference type="PANTHER" id="PTHR30471">
    <property type="entry name" value="DNA REPAIR PROTEIN RADC"/>
    <property type="match status" value="1"/>
</dbReference>
<dbReference type="RefSeq" id="WP_072674860.1">
    <property type="nucleotide sequence ID" value="NZ_FRDF01000011.1"/>
</dbReference>
<evidence type="ECO:0000256" key="5">
    <source>
        <dbReference type="ARBA" id="ARBA00023049"/>
    </source>
</evidence>
<evidence type="ECO:0000259" key="6">
    <source>
        <dbReference type="PROSITE" id="PS50249"/>
    </source>
</evidence>
<feature type="domain" description="MPN" evidence="6">
    <location>
        <begin position="12"/>
        <end position="140"/>
    </location>
</feature>
<gene>
    <name evidence="7" type="ORF">SAMN02745193_02096</name>
</gene>
<dbReference type="PROSITE" id="PS50249">
    <property type="entry name" value="MPN"/>
    <property type="match status" value="1"/>
</dbReference>
<keyword evidence="2" id="KW-0479">Metal-binding</keyword>
<evidence type="ECO:0000313" key="7">
    <source>
        <dbReference type="EMBL" id="SHN60115.1"/>
    </source>
</evidence>
<dbReference type="InterPro" id="IPR001405">
    <property type="entry name" value="UPF0758"/>
</dbReference>
<accession>A0A1M7SNU9</accession>
<dbReference type="OrthoDB" id="152963at2"/>
<name>A0A1M7SNU9_9SPHN</name>
<keyword evidence="4" id="KW-0862">Zinc</keyword>
<dbReference type="InterPro" id="IPR020891">
    <property type="entry name" value="UPF0758_CS"/>
</dbReference>
<proteinExistence type="predicted"/>
<dbReference type="GO" id="GO:0046872">
    <property type="term" value="F:metal ion binding"/>
    <property type="evidence" value="ECO:0007669"/>
    <property type="project" value="UniProtKB-KW"/>
</dbReference>
<evidence type="ECO:0000256" key="1">
    <source>
        <dbReference type="ARBA" id="ARBA00022670"/>
    </source>
</evidence>
<dbReference type="GO" id="GO:0006508">
    <property type="term" value="P:proteolysis"/>
    <property type="evidence" value="ECO:0007669"/>
    <property type="project" value="UniProtKB-KW"/>
</dbReference>
<organism evidence="7 8">
    <name type="scientific">Erythrobacter sanguineus</name>
    <dbReference type="NCBI Taxonomy" id="198312"/>
    <lineage>
        <taxon>Bacteria</taxon>
        <taxon>Pseudomonadati</taxon>
        <taxon>Pseudomonadota</taxon>
        <taxon>Alphaproteobacteria</taxon>
        <taxon>Sphingomonadales</taxon>
        <taxon>Erythrobacteraceae</taxon>
        <taxon>Erythrobacter/Porphyrobacter group</taxon>
        <taxon>Erythrobacter</taxon>
    </lineage>
</organism>
<evidence type="ECO:0000256" key="3">
    <source>
        <dbReference type="ARBA" id="ARBA00022801"/>
    </source>
</evidence>
<dbReference type="InterPro" id="IPR037518">
    <property type="entry name" value="MPN"/>
</dbReference>
<keyword evidence="5" id="KW-0482">Metalloprotease</keyword>
<dbReference type="Proteomes" id="UP000184391">
    <property type="component" value="Unassembled WGS sequence"/>
</dbReference>
<dbReference type="Gene3D" id="3.40.140.10">
    <property type="entry name" value="Cytidine Deaminase, domain 2"/>
    <property type="match status" value="1"/>
</dbReference>
<keyword evidence="3" id="KW-0378">Hydrolase</keyword>
<keyword evidence="8" id="KW-1185">Reference proteome</keyword>
<protein>
    <submittedName>
        <fullName evidence="7">DNA repair protein RadC</fullName>
    </submittedName>
</protein>
<dbReference type="SUPFAM" id="SSF102712">
    <property type="entry name" value="JAB1/MPN domain"/>
    <property type="match status" value="1"/>
</dbReference>
<evidence type="ECO:0000313" key="8">
    <source>
        <dbReference type="Proteomes" id="UP000184391"/>
    </source>
</evidence>
<dbReference type="PROSITE" id="PS01302">
    <property type="entry name" value="UPF0758"/>
    <property type="match status" value="1"/>
</dbReference>